<feature type="coiled-coil region" evidence="1">
    <location>
        <begin position="298"/>
        <end position="325"/>
    </location>
</feature>
<reference evidence="3 4" key="1">
    <citation type="submission" date="2024-08" db="EMBL/GenBank/DDBJ databases">
        <authorList>
            <person name="Cucini C."/>
            <person name="Frati F."/>
        </authorList>
    </citation>
    <scope>NUCLEOTIDE SEQUENCE [LARGE SCALE GENOMIC DNA]</scope>
</reference>
<evidence type="ECO:0000256" key="2">
    <source>
        <dbReference type="SAM" id="MobiDB-lite"/>
    </source>
</evidence>
<dbReference type="EMBL" id="CAXLJM020000124">
    <property type="protein sequence ID" value="CAL8138720.1"/>
    <property type="molecule type" value="Genomic_DNA"/>
</dbReference>
<organism evidence="3 4">
    <name type="scientific">Orchesella dallaii</name>
    <dbReference type="NCBI Taxonomy" id="48710"/>
    <lineage>
        <taxon>Eukaryota</taxon>
        <taxon>Metazoa</taxon>
        <taxon>Ecdysozoa</taxon>
        <taxon>Arthropoda</taxon>
        <taxon>Hexapoda</taxon>
        <taxon>Collembola</taxon>
        <taxon>Entomobryomorpha</taxon>
        <taxon>Entomobryoidea</taxon>
        <taxon>Orchesellidae</taxon>
        <taxon>Orchesellinae</taxon>
        <taxon>Orchesella</taxon>
    </lineage>
</organism>
<name>A0ABP1RYQ2_9HEXA</name>
<feature type="compositionally biased region" description="Basic and acidic residues" evidence="2">
    <location>
        <begin position="1"/>
        <end position="14"/>
    </location>
</feature>
<keyword evidence="4" id="KW-1185">Reference proteome</keyword>
<protein>
    <submittedName>
        <fullName evidence="3">Uncharacterized protein</fullName>
    </submittedName>
</protein>
<feature type="region of interest" description="Disordered" evidence="2">
    <location>
        <begin position="1"/>
        <end position="53"/>
    </location>
</feature>
<dbReference type="Proteomes" id="UP001642540">
    <property type="component" value="Unassembled WGS sequence"/>
</dbReference>
<feature type="region of interest" description="Disordered" evidence="2">
    <location>
        <begin position="421"/>
        <end position="443"/>
    </location>
</feature>
<evidence type="ECO:0000256" key="1">
    <source>
        <dbReference type="SAM" id="Coils"/>
    </source>
</evidence>
<gene>
    <name evidence="3" type="ORF">ODALV1_LOCUS27499</name>
</gene>
<keyword evidence="1" id="KW-0175">Coiled coil</keyword>
<evidence type="ECO:0000313" key="4">
    <source>
        <dbReference type="Proteomes" id="UP001642540"/>
    </source>
</evidence>
<evidence type="ECO:0000313" key="3">
    <source>
        <dbReference type="EMBL" id="CAL8138720.1"/>
    </source>
</evidence>
<comment type="caution">
    <text evidence="3">The sequence shown here is derived from an EMBL/GenBank/DDBJ whole genome shotgun (WGS) entry which is preliminary data.</text>
</comment>
<feature type="compositionally biased region" description="Polar residues" evidence="2">
    <location>
        <begin position="22"/>
        <end position="53"/>
    </location>
</feature>
<proteinExistence type="predicted"/>
<sequence>MSEHSKRIEEDRTLPKRKKQKNSANRKSTQSTSNPGPSCALSSDSAGTGPSDQTFRAKKDVYRVPAPIIVPRTPPGALDFEFFVDLIYKTDQSITRPPAHSTIFKSMENARAFVFSMAMYAKRVKRLRVDDLFDPSQPIKGYTFNWMISLSPFYLPTIRQFARVRQIEGKKLMRMISAPVDDDKYRLASSVMYFLSLLYSAKGEEALSKRFQDGSRAFVEANSFYQNVQFFVMPFDHEEMSRMGITKDDFPKALVAKVSPNEGGGQMNEKDEMLEQVDRLVSSYNKSRANSEKFETKVQACEVKVRDLDAQHKAMQQKLQKLYTKQQLAKGMETYLATVIAGGITTKGDFVQEAAKRNMSFEELGKLKYMESKIDVSQFNTAIEDMVAGRESTGLHVPAIFHPTFENYIAPASQIVQDLQLSPSEGEDDPSDAANNQEDDRRTSAVNGIPEKQYEATAASHTVSQPQEDVAISPDQNSLLEEICNFSKHAVMSNQETNNQEPSSASAAAQPTQHQTNVIRQFNMVIDNPYNPHQDLDYGIDDLM</sequence>
<accession>A0ABP1RYQ2</accession>